<reference evidence="9 10" key="1">
    <citation type="submission" date="2018-06" db="EMBL/GenBank/DDBJ databases">
        <title>Genomic Encyclopedia of Archaeal and Bacterial Type Strains, Phase II (KMG-II): from individual species to whole genera.</title>
        <authorList>
            <person name="Goeker M."/>
        </authorList>
    </citation>
    <scope>NUCLEOTIDE SEQUENCE [LARGE SCALE GENOMIC DNA]</scope>
    <source>
        <strain evidence="9 10">DSM 23241</strain>
    </source>
</reference>
<evidence type="ECO:0000256" key="3">
    <source>
        <dbReference type="ARBA" id="ARBA00022670"/>
    </source>
</evidence>
<evidence type="ECO:0000256" key="2">
    <source>
        <dbReference type="ARBA" id="ARBA00022645"/>
    </source>
</evidence>
<evidence type="ECO:0000259" key="8">
    <source>
        <dbReference type="Pfam" id="PF17676"/>
    </source>
</evidence>
<protein>
    <submittedName>
        <fullName evidence="9">Muramoyltetrapeptide carboxypeptidase</fullName>
    </submittedName>
</protein>
<dbReference type="InterPro" id="IPR003507">
    <property type="entry name" value="S66_fam"/>
</dbReference>
<dbReference type="PIRSF" id="PIRSF028757">
    <property type="entry name" value="LD-carboxypeptidase"/>
    <property type="match status" value="1"/>
</dbReference>
<evidence type="ECO:0000259" key="7">
    <source>
        <dbReference type="Pfam" id="PF02016"/>
    </source>
</evidence>
<proteinExistence type="inferred from homology"/>
<dbReference type="InterPro" id="IPR027461">
    <property type="entry name" value="Carboxypeptidase_A_C_sf"/>
</dbReference>
<feature type="active site" description="Nucleophile" evidence="6">
    <location>
        <position position="95"/>
    </location>
</feature>
<evidence type="ECO:0000313" key="10">
    <source>
        <dbReference type="Proteomes" id="UP000249720"/>
    </source>
</evidence>
<dbReference type="SUPFAM" id="SSF52317">
    <property type="entry name" value="Class I glutamine amidotransferase-like"/>
    <property type="match status" value="1"/>
</dbReference>
<keyword evidence="3" id="KW-0645">Protease</keyword>
<comment type="similarity">
    <text evidence="1">Belongs to the peptidase S66 family.</text>
</comment>
<dbReference type="Pfam" id="PF17676">
    <property type="entry name" value="Peptidase_S66C"/>
    <property type="match status" value="1"/>
</dbReference>
<accession>A0A2W7RZ81</accession>
<dbReference type="PANTHER" id="PTHR30237:SF2">
    <property type="entry name" value="MUREIN TETRAPEPTIDE CARBOXYPEPTIDASE"/>
    <property type="match status" value="1"/>
</dbReference>
<dbReference type="EMBL" id="QKZV01000012">
    <property type="protein sequence ID" value="PZX59949.1"/>
    <property type="molecule type" value="Genomic_DNA"/>
</dbReference>
<keyword evidence="10" id="KW-1185">Reference proteome</keyword>
<dbReference type="Pfam" id="PF02016">
    <property type="entry name" value="Peptidase_S66"/>
    <property type="match status" value="1"/>
</dbReference>
<sequence length="290" mass="31929">MLCPSGYFPLQKAETCIQTLQQWGYVVQVGKTIGLQNHYFAGTDEERLHDLQQALNDPHIQAIFCARGGYGLSRIIDQLDFTAFIQHPKWVIGFSDITILHARLQRLGFPSLHAPMANAFNDGGVEGASVQSLKAVLSGQPIHYCLAPHAFNRLGNVTAPLVGGNLTIIAHLIGSADSIDTTNKILVMEDVGEYLYNVDRMLIQLKRAGMLQNLAGLLVGGFTDMKDTTIPFGKTVEEIVREHVAEYNYPVAFHFPVSHGEPNLAVKLGVSYHLSVCENEVVLKEITESM</sequence>
<dbReference type="PANTHER" id="PTHR30237">
    <property type="entry name" value="MURAMOYLTETRAPEPTIDE CARBOXYPEPTIDASE"/>
    <property type="match status" value="1"/>
</dbReference>
<dbReference type="InterPro" id="IPR027478">
    <property type="entry name" value="LdcA_N"/>
</dbReference>
<name>A0A2W7RZ81_9BACT</name>
<keyword evidence="5" id="KW-0720">Serine protease</keyword>
<evidence type="ECO:0000256" key="1">
    <source>
        <dbReference type="ARBA" id="ARBA00010233"/>
    </source>
</evidence>
<keyword evidence="4" id="KW-0378">Hydrolase</keyword>
<dbReference type="SUPFAM" id="SSF141986">
    <property type="entry name" value="LD-carboxypeptidase A C-terminal domain-like"/>
    <property type="match status" value="1"/>
</dbReference>
<dbReference type="Proteomes" id="UP000249720">
    <property type="component" value="Unassembled WGS sequence"/>
</dbReference>
<evidence type="ECO:0000313" key="9">
    <source>
        <dbReference type="EMBL" id="PZX59949.1"/>
    </source>
</evidence>
<evidence type="ECO:0000256" key="6">
    <source>
        <dbReference type="PIRSR" id="PIRSR028757-1"/>
    </source>
</evidence>
<evidence type="ECO:0000256" key="4">
    <source>
        <dbReference type="ARBA" id="ARBA00022801"/>
    </source>
</evidence>
<keyword evidence="2 9" id="KW-0121">Carboxypeptidase</keyword>
<dbReference type="Gene3D" id="3.40.50.10740">
    <property type="entry name" value="Class I glutamine amidotransferase-like"/>
    <property type="match status" value="1"/>
</dbReference>
<dbReference type="GO" id="GO:0004180">
    <property type="term" value="F:carboxypeptidase activity"/>
    <property type="evidence" value="ECO:0007669"/>
    <property type="project" value="UniProtKB-KW"/>
</dbReference>
<dbReference type="CDD" id="cd07025">
    <property type="entry name" value="Peptidase_S66"/>
    <property type="match status" value="1"/>
</dbReference>
<feature type="domain" description="LD-carboxypeptidase N-terminal" evidence="7">
    <location>
        <begin position="3"/>
        <end position="114"/>
    </location>
</feature>
<feature type="active site" description="Charge relay system" evidence="6">
    <location>
        <position position="189"/>
    </location>
</feature>
<dbReference type="GO" id="GO:0006508">
    <property type="term" value="P:proteolysis"/>
    <property type="evidence" value="ECO:0007669"/>
    <property type="project" value="UniProtKB-KW"/>
</dbReference>
<dbReference type="InterPro" id="IPR040921">
    <property type="entry name" value="Peptidase_S66C"/>
</dbReference>
<feature type="domain" description="LD-carboxypeptidase C-terminal" evidence="8">
    <location>
        <begin position="159"/>
        <end position="273"/>
    </location>
</feature>
<feature type="active site" description="Charge relay system" evidence="6">
    <location>
        <position position="259"/>
    </location>
</feature>
<dbReference type="AlphaFoldDB" id="A0A2W7RZ81"/>
<organism evidence="9 10">
    <name type="scientific">Hydrotalea sandarakina</name>
    <dbReference type="NCBI Taxonomy" id="1004304"/>
    <lineage>
        <taxon>Bacteria</taxon>
        <taxon>Pseudomonadati</taxon>
        <taxon>Bacteroidota</taxon>
        <taxon>Chitinophagia</taxon>
        <taxon>Chitinophagales</taxon>
        <taxon>Chitinophagaceae</taxon>
        <taxon>Hydrotalea</taxon>
    </lineage>
</organism>
<dbReference type="Gene3D" id="3.50.30.60">
    <property type="entry name" value="LD-carboxypeptidase A C-terminal domain-like"/>
    <property type="match status" value="1"/>
</dbReference>
<dbReference type="InterPro" id="IPR040449">
    <property type="entry name" value="Peptidase_S66_N"/>
</dbReference>
<dbReference type="GO" id="GO:0008236">
    <property type="term" value="F:serine-type peptidase activity"/>
    <property type="evidence" value="ECO:0007669"/>
    <property type="project" value="UniProtKB-KW"/>
</dbReference>
<dbReference type="InterPro" id="IPR029062">
    <property type="entry name" value="Class_I_gatase-like"/>
</dbReference>
<gene>
    <name evidence="9" type="ORF">LX80_02667</name>
</gene>
<evidence type="ECO:0000256" key="5">
    <source>
        <dbReference type="ARBA" id="ARBA00022825"/>
    </source>
</evidence>
<comment type="caution">
    <text evidence="9">The sequence shown here is derived from an EMBL/GenBank/DDBJ whole genome shotgun (WGS) entry which is preliminary data.</text>
</comment>